<dbReference type="EMBL" id="KK915142">
    <property type="protein sequence ID" value="KDP24053.1"/>
    <property type="molecule type" value="Genomic_DNA"/>
</dbReference>
<dbReference type="AlphaFoldDB" id="A0A067JMJ0"/>
<dbReference type="Proteomes" id="UP000027138">
    <property type="component" value="Unassembled WGS sequence"/>
</dbReference>
<sequence length="251" mass="28778">MGSQVPSSSYSLASDSTQSVNASYPSLPTRQVEQEWGPPSPLRLETSCRVVVPEVSYLLSEDMQRPPPSWCDRMTFIVGQLRRALSEVLTHENFLEDQLHWMPVLSKYALNACSKFYTDCLFHMSLHWMPISFALTPPLKIMRLPVDRAFLDVCLHLWDPQAHVFQFGTHYEEMCLTYEEFAALLGSDSKSTPVAASIETRLFKSFMRMLGMSVAEASELVVDDLVDLARLIKRYLDPLDFVDLERQRFRT</sequence>
<proteinExistence type="predicted"/>
<accession>A0A067JMJ0</accession>
<evidence type="ECO:0000313" key="2">
    <source>
        <dbReference type="EMBL" id="KDP24053.1"/>
    </source>
</evidence>
<protein>
    <submittedName>
        <fullName evidence="2">Uncharacterized protein</fullName>
    </submittedName>
</protein>
<feature type="region of interest" description="Disordered" evidence="1">
    <location>
        <begin position="1"/>
        <end position="24"/>
    </location>
</feature>
<evidence type="ECO:0000313" key="3">
    <source>
        <dbReference type="Proteomes" id="UP000027138"/>
    </source>
</evidence>
<evidence type="ECO:0000256" key="1">
    <source>
        <dbReference type="SAM" id="MobiDB-lite"/>
    </source>
</evidence>
<gene>
    <name evidence="2" type="ORF">JCGZ_27031</name>
</gene>
<reference evidence="2 3" key="1">
    <citation type="journal article" date="2014" name="PLoS ONE">
        <title>Global Analysis of Gene Expression Profiles in Physic Nut (Jatropha curcas L.) Seedlings Exposed to Salt Stress.</title>
        <authorList>
            <person name="Zhang L."/>
            <person name="Zhang C."/>
            <person name="Wu P."/>
            <person name="Chen Y."/>
            <person name="Li M."/>
            <person name="Jiang H."/>
            <person name="Wu G."/>
        </authorList>
    </citation>
    <scope>NUCLEOTIDE SEQUENCE [LARGE SCALE GENOMIC DNA]</scope>
    <source>
        <strain evidence="3">cv. GZQX0401</strain>
        <tissue evidence="2">Young leaves</tissue>
    </source>
</reference>
<keyword evidence="3" id="KW-1185">Reference proteome</keyword>
<name>A0A067JMJ0_JATCU</name>
<organism evidence="2 3">
    <name type="scientific">Jatropha curcas</name>
    <name type="common">Barbados nut</name>
    <dbReference type="NCBI Taxonomy" id="180498"/>
    <lineage>
        <taxon>Eukaryota</taxon>
        <taxon>Viridiplantae</taxon>
        <taxon>Streptophyta</taxon>
        <taxon>Embryophyta</taxon>
        <taxon>Tracheophyta</taxon>
        <taxon>Spermatophyta</taxon>
        <taxon>Magnoliopsida</taxon>
        <taxon>eudicotyledons</taxon>
        <taxon>Gunneridae</taxon>
        <taxon>Pentapetalae</taxon>
        <taxon>rosids</taxon>
        <taxon>fabids</taxon>
        <taxon>Malpighiales</taxon>
        <taxon>Euphorbiaceae</taxon>
        <taxon>Crotonoideae</taxon>
        <taxon>Jatropheae</taxon>
        <taxon>Jatropha</taxon>
    </lineage>
</organism>